<evidence type="ECO:0000256" key="4">
    <source>
        <dbReference type="ARBA" id="ARBA00022842"/>
    </source>
</evidence>
<comment type="cofactor">
    <cofactor evidence="1">
        <name>Mg(2+)</name>
        <dbReference type="ChEBI" id="CHEBI:18420"/>
    </cofactor>
</comment>
<dbReference type="Pfam" id="PF02879">
    <property type="entry name" value="PGM_PMM_II"/>
    <property type="match status" value="1"/>
</dbReference>
<evidence type="ECO:0000259" key="9">
    <source>
        <dbReference type="Pfam" id="PF02880"/>
    </source>
</evidence>
<feature type="domain" description="Alpha-D-phosphohexomutase alpha/beta/alpha" evidence="9">
    <location>
        <begin position="361"/>
        <end position="485"/>
    </location>
</feature>
<evidence type="ECO:0000256" key="5">
    <source>
        <dbReference type="ARBA" id="ARBA00023235"/>
    </source>
</evidence>
<dbReference type="GO" id="GO:0008973">
    <property type="term" value="F:phosphopentomutase activity"/>
    <property type="evidence" value="ECO:0007669"/>
    <property type="project" value="TreeGrafter"/>
</dbReference>
<proteinExistence type="predicted"/>
<feature type="domain" description="Alpha-D-phosphohexomutase alpha/beta/alpha" evidence="7">
    <location>
        <begin position="55"/>
        <end position="200"/>
    </location>
</feature>
<dbReference type="GO" id="GO:0006166">
    <property type="term" value="P:purine ribonucleoside salvage"/>
    <property type="evidence" value="ECO:0007669"/>
    <property type="project" value="TreeGrafter"/>
</dbReference>
<feature type="domain" description="Alpha-D-phosphohexomutase alpha/beta/alpha" evidence="8">
    <location>
        <begin position="266"/>
        <end position="350"/>
    </location>
</feature>
<dbReference type="InterPro" id="IPR016066">
    <property type="entry name" value="A-D-PHexomutase_CS"/>
</dbReference>
<dbReference type="PANTHER" id="PTHR45745:SF1">
    <property type="entry name" value="PHOSPHOGLUCOMUTASE 2B-RELATED"/>
    <property type="match status" value="1"/>
</dbReference>
<evidence type="ECO:0000259" key="7">
    <source>
        <dbReference type="Pfam" id="PF02878"/>
    </source>
</evidence>
<reference evidence="10" key="1">
    <citation type="journal article" date="2021" name="Sci. Rep.">
        <title>Diploid genomic architecture of Nitzschia inconspicua, an elite biomass production diatom.</title>
        <authorList>
            <person name="Oliver A."/>
            <person name="Podell S."/>
            <person name="Pinowska A."/>
            <person name="Traller J.C."/>
            <person name="Smith S.R."/>
            <person name="McClure R."/>
            <person name="Beliaev A."/>
            <person name="Bohutskyi P."/>
            <person name="Hill E.A."/>
            <person name="Rabines A."/>
            <person name="Zheng H."/>
            <person name="Allen L.Z."/>
            <person name="Kuo A."/>
            <person name="Grigoriev I.V."/>
            <person name="Allen A.E."/>
            <person name="Hazlebeck D."/>
            <person name="Allen E.E."/>
        </authorList>
    </citation>
    <scope>NUCLEOTIDE SEQUENCE</scope>
    <source>
        <strain evidence="10">Hildebrandi</strain>
    </source>
</reference>
<evidence type="ECO:0000256" key="6">
    <source>
        <dbReference type="SAM" id="MobiDB-lite"/>
    </source>
</evidence>
<keyword evidence="11" id="KW-1185">Reference proteome</keyword>
<dbReference type="InterPro" id="IPR005846">
    <property type="entry name" value="A-D-PHexomutase_a/b/a-III"/>
</dbReference>
<evidence type="ECO:0000313" key="11">
    <source>
        <dbReference type="Proteomes" id="UP000693970"/>
    </source>
</evidence>
<dbReference type="CDD" id="cd05799">
    <property type="entry name" value="PGM2"/>
    <property type="match status" value="1"/>
</dbReference>
<dbReference type="Proteomes" id="UP000693970">
    <property type="component" value="Unassembled WGS sequence"/>
</dbReference>
<accession>A0A9K3LIR7</accession>
<dbReference type="OrthoDB" id="8300170at2759"/>
<dbReference type="GO" id="GO:0005975">
    <property type="term" value="P:carbohydrate metabolic process"/>
    <property type="evidence" value="ECO:0007669"/>
    <property type="project" value="InterPro"/>
</dbReference>
<dbReference type="InterPro" id="IPR005844">
    <property type="entry name" value="A-D-PHexomutase_a/b/a-I"/>
</dbReference>
<evidence type="ECO:0000313" key="10">
    <source>
        <dbReference type="EMBL" id="KAG7362882.1"/>
    </source>
</evidence>
<dbReference type="GO" id="GO:0005634">
    <property type="term" value="C:nucleus"/>
    <property type="evidence" value="ECO:0007669"/>
    <property type="project" value="TreeGrafter"/>
</dbReference>
<keyword evidence="4" id="KW-0460">Magnesium</keyword>
<organism evidence="10 11">
    <name type="scientific">Nitzschia inconspicua</name>
    <dbReference type="NCBI Taxonomy" id="303405"/>
    <lineage>
        <taxon>Eukaryota</taxon>
        <taxon>Sar</taxon>
        <taxon>Stramenopiles</taxon>
        <taxon>Ochrophyta</taxon>
        <taxon>Bacillariophyta</taxon>
        <taxon>Bacillariophyceae</taxon>
        <taxon>Bacillariophycidae</taxon>
        <taxon>Bacillariales</taxon>
        <taxon>Bacillariaceae</taxon>
        <taxon>Nitzschia</taxon>
    </lineage>
</organism>
<keyword evidence="2" id="KW-0597">Phosphoprotein</keyword>
<dbReference type="PANTHER" id="PTHR45745">
    <property type="entry name" value="PHOSPHOMANNOMUTASE 45A"/>
    <property type="match status" value="1"/>
</dbReference>
<evidence type="ECO:0000256" key="1">
    <source>
        <dbReference type="ARBA" id="ARBA00001946"/>
    </source>
</evidence>
<dbReference type="Pfam" id="PF02880">
    <property type="entry name" value="PGM_PMM_III"/>
    <property type="match status" value="1"/>
</dbReference>
<comment type="caution">
    <text evidence="10">The sequence shown here is derived from an EMBL/GenBank/DDBJ whole genome shotgun (WGS) entry which is preliminary data.</text>
</comment>
<evidence type="ECO:0000256" key="3">
    <source>
        <dbReference type="ARBA" id="ARBA00022723"/>
    </source>
</evidence>
<dbReference type="AlphaFoldDB" id="A0A9K3LIR7"/>
<dbReference type="PROSITE" id="PS00710">
    <property type="entry name" value="PGM_PMM"/>
    <property type="match status" value="1"/>
</dbReference>
<feature type="region of interest" description="Disordered" evidence="6">
    <location>
        <begin position="532"/>
        <end position="552"/>
    </location>
</feature>
<dbReference type="GO" id="GO:0000287">
    <property type="term" value="F:magnesium ion binding"/>
    <property type="evidence" value="ECO:0007669"/>
    <property type="project" value="InterPro"/>
</dbReference>
<keyword evidence="5" id="KW-0413">Isomerase</keyword>
<gene>
    <name evidence="10" type="ORF">IV203_026242</name>
</gene>
<evidence type="ECO:0000259" key="8">
    <source>
        <dbReference type="Pfam" id="PF02879"/>
    </source>
</evidence>
<name>A0A9K3LIR7_9STRA</name>
<evidence type="ECO:0000256" key="2">
    <source>
        <dbReference type="ARBA" id="ARBA00022553"/>
    </source>
</evidence>
<sequence>MLVQSPSLEIADQWQTIDPNPITKKYVQDLIKKATSDNDAVNEIVALFPSDGERIAFGTAGLRSSMTPGPLGMNDLTVLQTAQGLAKYCLKQHQPSTKKLCAVVGYDHRCNPTLNISSLSFAVLTALVFAEAGIECVLLEGFVLTPLVPFAVKKLGAVCGVMVTASHNPKQDDGYKVYANDACQIRAPMDKDIADEILNNLQPWVDYEKVLAKRRQEYPNDPCLGLSQLETTQEMLNEYYKALVNSGLKTGQATLPQKEHSIQPPSFAYTAMHGIGHPFAKRVFENFGFAAFQAVPEQKDPDPTFPTVPFPNPEEKGALDLAKAFATKQGCDIVLANDPDADRLAIAEKDRSTGQWTVFHGDQIGTMLGLWIWEQIGCKSDKPVSMCVSTVSSKMLAEIGRREGFMVEETLTGFKWIGARSAELQNEGKRNLFGYEEAIGFACGDVIFDKDGVSAMAVLSELALYVYREKGLSLREHMQSLYDKYGEFVSHNGYYFMNDNSVVSTIMHRLRANGTYEMDVGPYEIESIRDLGEPGYDSTKADKQPTLPTSNSSPMMAIRFTNGCVIQLRPSGTEPKFKYYIEMKGQPGVARDVVQKDLQTMVDIVLDKLLEPEKNGLKQV</sequence>
<dbReference type="Pfam" id="PF02878">
    <property type="entry name" value="PGM_PMM_I"/>
    <property type="match status" value="1"/>
</dbReference>
<keyword evidence="3" id="KW-0479">Metal-binding</keyword>
<reference evidence="10" key="2">
    <citation type="submission" date="2021-04" db="EMBL/GenBank/DDBJ databases">
        <authorList>
            <person name="Podell S."/>
        </authorList>
    </citation>
    <scope>NUCLEOTIDE SEQUENCE</scope>
    <source>
        <strain evidence="10">Hildebrandi</strain>
    </source>
</reference>
<protein>
    <submittedName>
        <fullName evidence="10">Phosphoglucomutase/phosphomannomutase domain containing protein</fullName>
    </submittedName>
</protein>
<dbReference type="InterPro" id="IPR005845">
    <property type="entry name" value="A-D-PHexomutase_a/b/a-II"/>
</dbReference>
<dbReference type="EMBL" id="JAGRRH010000010">
    <property type="protein sequence ID" value="KAG7362882.1"/>
    <property type="molecule type" value="Genomic_DNA"/>
</dbReference>